<dbReference type="Pfam" id="PF01967">
    <property type="entry name" value="MoaC"/>
    <property type="match status" value="2"/>
</dbReference>
<keyword evidence="2" id="KW-0501">Molybdenum cofactor biosynthesis</keyword>
<comment type="pathway">
    <text evidence="1">Cofactor biosynthesis; molybdopterin biosynthesis.</text>
</comment>
<dbReference type="Proteomes" id="UP000610960">
    <property type="component" value="Unassembled WGS sequence"/>
</dbReference>
<dbReference type="Gene3D" id="3.30.70.640">
    <property type="entry name" value="Molybdopterin cofactor biosynthesis C (MoaC) domain"/>
    <property type="match status" value="2"/>
</dbReference>
<evidence type="ECO:0000313" key="5">
    <source>
        <dbReference type="Proteomes" id="UP000610960"/>
    </source>
</evidence>
<dbReference type="InterPro" id="IPR002820">
    <property type="entry name" value="Mopterin_CF_biosynth-C_dom"/>
</dbReference>
<evidence type="ECO:0000259" key="3">
    <source>
        <dbReference type="Pfam" id="PF01967"/>
    </source>
</evidence>
<accession>A0A830GZF8</accession>
<keyword evidence="5" id="KW-1185">Reference proteome</keyword>
<dbReference type="InterPro" id="IPR036522">
    <property type="entry name" value="MoaC_sf"/>
</dbReference>
<dbReference type="RefSeq" id="WP_188597036.1">
    <property type="nucleotide sequence ID" value="NZ_BMNL01000004.1"/>
</dbReference>
<reference evidence="4" key="1">
    <citation type="journal article" date="2014" name="Int. J. Syst. Evol. Microbiol.">
        <title>Complete genome sequence of Corynebacterium casei LMG S-19264T (=DSM 44701T), isolated from a smear-ripened cheese.</title>
        <authorList>
            <consortium name="US DOE Joint Genome Institute (JGI-PGF)"/>
            <person name="Walter F."/>
            <person name="Albersmeier A."/>
            <person name="Kalinowski J."/>
            <person name="Ruckert C."/>
        </authorList>
    </citation>
    <scope>NUCLEOTIDE SEQUENCE</scope>
    <source>
        <strain evidence="4">JCM 10088</strain>
    </source>
</reference>
<dbReference type="EMBL" id="BMNL01000004">
    <property type="protein sequence ID" value="GGP22268.1"/>
    <property type="molecule type" value="Genomic_DNA"/>
</dbReference>
<protein>
    <recommendedName>
        <fullName evidence="3">Molybdopterin cofactor biosynthesis C (MoaC) domain-containing protein</fullName>
    </recommendedName>
</protein>
<gene>
    <name evidence="4" type="ORF">GCM10007981_17650</name>
</gene>
<feature type="domain" description="Molybdopterin cofactor biosynthesis C (MoaC)" evidence="3">
    <location>
        <begin position="185"/>
        <end position="322"/>
    </location>
</feature>
<dbReference type="UniPathway" id="UPA00344"/>
<comment type="caution">
    <text evidence="4">The sequence shown here is derived from an EMBL/GenBank/DDBJ whole genome shotgun (WGS) entry which is preliminary data.</text>
</comment>
<evidence type="ECO:0000313" key="4">
    <source>
        <dbReference type="EMBL" id="GGP22268.1"/>
    </source>
</evidence>
<reference evidence="4" key="2">
    <citation type="submission" date="2020-09" db="EMBL/GenBank/DDBJ databases">
        <authorList>
            <person name="Sun Q."/>
            <person name="Ohkuma M."/>
        </authorList>
    </citation>
    <scope>NUCLEOTIDE SEQUENCE</scope>
    <source>
        <strain evidence="4">JCM 10088</strain>
    </source>
</reference>
<dbReference type="AlphaFoldDB" id="A0A830GZF8"/>
<evidence type="ECO:0000256" key="1">
    <source>
        <dbReference type="ARBA" id="ARBA00005046"/>
    </source>
</evidence>
<dbReference type="OrthoDB" id="10067at2157"/>
<sequence>MGMHMIDITRKSDVYREATASGLLSLRGGLARDASTGFTGLGNVESTIEFASIMATKKAWQFVGLLHPIELTYVRPRVTFREDGILLSVTARTLGRTGVEMDALFGAFVGLLAAWNVVKAKYCLCSGGKCEPIMETPQTSAMFVSGNPDIIGIRDLRVESKIKSTTPLGEEETAHHRQAPPIVFMFDATEEPLYRGEAVSRGKIALRRTTLDLISNGNVEKGDVRTAAQLAGMMAAKKAWDLLPLVHNNDITDVRIGIDLVEDGVTVKTITKNISRTGSAMESLLATGVSLLTIWDMVKKYEKDENGQYPVTTITEVRLEKNEKRPLG</sequence>
<evidence type="ECO:0000256" key="2">
    <source>
        <dbReference type="ARBA" id="ARBA00023150"/>
    </source>
</evidence>
<feature type="domain" description="Molybdopterin cofactor biosynthesis C (MoaC)" evidence="3">
    <location>
        <begin position="5"/>
        <end position="120"/>
    </location>
</feature>
<name>A0A830GZF8_9CREN</name>
<dbReference type="SUPFAM" id="SSF55040">
    <property type="entry name" value="Molybdenum cofactor biosynthesis protein C, MoaC"/>
    <property type="match status" value="2"/>
</dbReference>
<dbReference type="GO" id="GO:0006777">
    <property type="term" value="P:Mo-molybdopterin cofactor biosynthetic process"/>
    <property type="evidence" value="ECO:0007669"/>
    <property type="project" value="UniProtKB-KW"/>
</dbReference>
<organism evidence="4 5">
    <name type="scientific">Thermocladium modestius</name>
    <dbReference type="NCBI Taxonomy" id="62609"/>
    <lineage>
        <taxon>Archaea</taxon>
        <taxon>Thermoproteota</taxon>
        <taxon>Thermoprotei</taxon>
        <taxon>Thermoproteales</taxon>
        <taxon>Thermoproteaceae</taxon>
        <taxon>Thermocladium</taxon>
    </lineage>
</organism>
<proteinExistence type="predicted"/>